<dbReference type="InterPro" id="IPR001972">
    <property type="entry name" value="Stomatin_HflK_fam"/>
</dbReference>
<evidence type="ECO:0000256" key="1">
    <source>
        <dbReference type="ARBA" id="ARBA00004167"/>
    </source>
</evidence>
<evidence type="ECO:0000313" key="8">
    <source>
        <dbReference type="EMBL" id="QEX15901.1"/>
    </source>
</evidence>
<comment type="similarity">
    <text evidence="2 6">Belongs to the band 7/mec-2 family. HflC subfamily.</text>
</comment>
<dbReference type="CDD" id="cd03405">
    <property type="entry name" value="SPFH_HflC"/>
    <property type="match status" value="1"/>
</dbReference>
<evidence type="ECO:0000313" key="9">
    <source>
        <dbReference type="Proteomes" id="UP000326202"/>
    </source>
</evidence>
<dbReference type="GO" id="GO:0016020">
    <property type="term" value="C:membrane"/>
    <property type="evidence" value="ECO:0007669"/>
    <property type="project" value="UniProtKB-SubCell"/>
</dbReference>
<dbReference type="KEGG" id="htq:FRZ44_11900"/>
<evidence type="ECO:0000256" key="6">
    <source>
        <dbReference type="PIRNR" id="PIRNR005651"/>
    </source>
</evidence>
<organism evidence="8 9">
    <name type="scientific">Hypericibacter terrae</name>
    <dbReference type="NCBI Taxonomy" id="2602015"/>
    <lineage>
        <taxon>Bacteria</taxon>
        <taxon>Pseudomonadati</taxon>
        <taxon>Pseudomonadota</taxon>
        <taxon>Alphaproteobacteria</taxon>
        <taxon>Rhodospirillales</taxon>
        <taxon>Dongiaceae</taxon>
        <taxon>Hypericibacter</taxon>
    </lineage>
</organism>
<dbReference type="SMART" id="SM00244">
    <property type="entry name" value="PHB"/>
    <property type="match status" value="1"/>
</dbReference>
<dbReference type="Proteomes" id="UP000326202">
    <property type="component" value="Chromosome"/>
</dbReference>
<evidence type="ECO:0000256" key="5">
    <source>
        <dbReference type="ARBA" id="ARBA00023136"/>
    </source>
</evidence>
<accession>A0A5J6MFM1</accession>
<keyword evidence="5" id="KW-0472">Membrane</keyword>
<dbReference type="OrthoDB" id="9812991at2"/>
<evidence type="ECO:0000256" key="3">
    <source>
        <dbReference type="ARBA" id="ARBA00022692"/>
    </source>
</evidence>
<evidence type="ECO:0000256" key="2">
    <source>
        <dbReference type="ARBA" id="ARBA00007862"/>
    </source>
</evidence>
<protein>
    <recommendedName>
        <fullName evidence="6">Protein HflC</fullName>
    </recommendedName>
</protein>
<keyword evidence="3" id="KW-0812">Transmembrane</keyword>
<reference evidence="8 9" key="1">
    <citation type="submission" date="2019-08" db="EMBL/GenBank/DDBJ databases">
        <title>Hyperibacter terrae gen. nov., sp. nov. and Hyperibacter viscosus sp. nov., two new members in the family Rhodospirillaceae isolated from the rhizosphere of Hypericum perforatum.</title>
        <authorList>
            <person name="Noviana Z."/>
        </authorList>
    </citation>
    <scope>NUCLEOTIDE SEQUENCE [LARGE SCALE GENOMIC DNA]</scope>
    <source>
        <strain evidence="8 9">R5913</strain>
    </source>
</reference>
<evidence type="ECO:0000259" key="7">
    <source>
        <dbReference type="SMART" id="SM00244"/>
    </source>
</evidence>
<dbReference type="PRINTS" id="PR00721">
    <property type="entry name" value="STOMATIN"/>
</dbReference>
<evidence type="ECO:0000256" key="4">
    <source>
        <dbReference type="ARBA" id="ARBA00022989"/>
    </source>
</evidence>
<dbReference type="InterPro" id="IPR001107">
    <property type="entry name" value="Band_7"/>
</dbReference>
<comment type="subcellular location">
    <subcellularLocation>
        <location evidence="1">Membrane</location>
        <topology evidence="1">Single-pass membrane protein</topology>
    </subcellularLocation>
</comment>
<dbReference type="AlphaFoldDB" id="A0A5J6MFM1"/>
<comment type="function">
    <text evidence="6">HflC and HflK could regulate a protease.</text>
</comment>
<dbReference type="Pfam" id="PF01145">
    <property type="entry name" value="Band_7"/>
    <property type="match status" value="1"/>
</dbReference>
<dbReference type="InterPro" id="IPR010200">
    <property type="entry name" value="HflC"/>
</dbReference>
<name>A0A5J6MFM1_9PROT</name>
<keyword evidence="9" id="KW-1185">Reference proteome</keyword>
<dbReference type="PANTHER" id="PTHR42911:SF1">
    <property type="entry name" value="MODULATOR OF FTSH PROTEASE HFLC"/>
    <property type="match status" value="1"/>
</dbReference>
<dbReference type="SUPFAM" id="SSF117892">
    <property type="entry name" value="Band 7/SPFH domain"/>
    <property type="match status" value="1"/>
</dbReference>
<dbReference type="InterPro" id="IPR036013">
    <property type="entry name" value="Band_7/SPFH_dom_sf"/>
</dbReference>
<dbReference type="RefSeq" id="WP_151176319.1">
    <property type="nucleotide sequence ID" value="NZ_CP042906.1"/>
</dbReference>
<feature type="domain" description="Band 7" evidence="7">
    <location>
        <begin position="22"/>
        <end position="184"/>
    </location>
</feature>
<proteinExistence type="inferred from homology"/>
<dbReference type="Gene3D" id="3.30.479.30">
    <property type="entry name" value="Band 7 domain"/>
    <property type="match status" value="1"/>
</dbReference>
<gene>
    <name evidence="8" type="ORF">FRZ44_11900</name>
</gene>
<dbReference type="PIRSF" id="PIRSF005651">
    <property type="entry name" value="HflC"/>
    <property type="match status" value="1"/>
</dbReference>
<dbReference type="EMBL" id="CP042906">
    <property type="protein sequence ID" value="QEX15901.1"/>
    <property type="molecule type" value="Genomic_DNA"/>
</dbReference>
<keyword evidence="4" id="KW-1133">Transmembrane helix</keyword>
<dbReference type="PANTHER" id="PTHR42911">
    <property type="entry name" value="MODULATOR OF FTSH PROTEASE HFLC"/>
    <property type="match status" value="1"/>
</dbReference>
<sequence length="296" mass="33199">MNRTSFVAVIILAVIAVVVLLSSTFTVNQWQQALVLQFGQPRQAISEPGLHFKLPFIQNVIYFEKRLLNLDLAPAEMPTNDQKQVVVEAYAKYIIVDPLKFYQVVRDEGGLRGRVGPIINSNLRGEIGKVPMSEMLTARRAQFMRSITEAVNQAALIYGVNVVDVRMKRVDLPEENSQAIFRRMQTQREQEARRLRAEGQRDGQKIKAEADKQQVVILADARRQAEVLRGEGDGEATRIYNDAYGKDPAFFDFYRSMQALTQGLDGANTTYIGPPTGDFFRFFGSEQGSASPPPAP</sequence>